<evidence type="ECO:0000313" key="1">
    <source>
        <dbReference type="EMBL" id="MCV6988687.1"/>
    </source>
</evidence>
<dbReference type="EMBL" id="MVHL01000037">
    <property type="protein sequence ID" value="ORA45521.1"/>
    <property type="molecule type" value="Genomic_DNA"/>
</dbReference>
<dbReference type="EMBL" id="JACKTG010000013">
    <property type="protein sequence ID" value="MCV6988687.1"/>
    <property type="molecule type" value="Genomic_DNA"/>
</dbReference>
<reference evidence="1" key="2">
    <citation type="submission" date="2020-07" db="EMBL/GenBank/DDBJ databases">
        <authorList>
            <person name="Pettersson B.M.F."/>
            <person name="Behra P.R.K."/>
            <person name="Ramesh M."/>
            <person name="Das S."/>
            <person name="Dasgupta S."/>
            <person name="Kirsebom L.A."/>
        </authorList>
    </citation>
    <scope>NUCLEOTIDE SEQUENCE</scope>
    <source>
        <strain evidence="1">DSM 45439</strain>
    </source>
</reference>
<gene>
    <name evidence="2" type="ORF">BST19_20085</name>
    <name evidence="1" type="ORF">H7I91_05090</name>
</gene>
<organism evidence="1 4">
    <name type="scientific">Mycobacterium bouchedurhonense</name>
    <dbReference type="NCBI Taxonomy" id="701041"/>
    <lineage>
        <taxon>Bacteria</taxon>
        <taxon>Bacillati</taxon>
        <taxon>Actinomycetota</taxon>
        <taxon>Actinomycetes</taxon>
        <taxon>Mycobacteriales</taxon>
        <taxon>Mycobacteriaceae</taxon>
        <taxon>Mycobacterium</taxon>
        <taxon>Mycobacterium avium complex (MAC)</taxon>
    </lineage>
</organism>
<dbReference type="AlphaFoldDB" id="A0AAW5S1E8"/>
<accession>A0AAW5S1E8</accession>
<evidence type="ECO:0000313" key="3">
    <source>
        <dbReference type="Proteomes" id="UP000192293"/>
    </source>
</evidence>
<evidence type="ECO:0000313" key="4">
    <source>
        <dbReference type="Proteomes" id="UP001207588"/>
    </source>
</evidence>
<evidence type="ECO:0000313" key="2">
    <source>
        <dbReference type="EMBL" id="ORA45521.1"/>
    </source>
</evidence>
<comment type="caution">
    <text evidence="1">The sequence shown here is derived from an EMBL/GenBank/DDBJ whole genome shotgun (WGS) entry which is preliminary data.</text>
</comment>
<dbReference type="Proteomes" id="UP001207588">
    <property type="component" value="Unassembled WGS sequence"/>
</dbReference>
<reference evidence="1" key="3">
    <citation type="journal article" date="2022" name="BMC Genomics">
        <title>Comparative genome analysis of mycobacteria focusing on tRNA and non-coding RNA.</title>
        <authorList>
            <person name="Behra P.R.K."/>
            <person name="Pettersson B.M.F."/>
            <person name="Ramesh M."/>
            <person name="Das S."/>
            <person name="Dasgupta S."/>
            <person name="Kirsebom L.A."/>
        </authorList>
    </citation>
    <scope>NUCLEOTIDE SEQUENCE</scope>
    <source>
        <strain evidence="1">DSM 45439</strain>
    </source>
</reference>
<dbReference type="RefSeq" id="WP_083071482.1">
    <property type="nucleotide sequence ID" value="NZ_JACKTG010000013.1"/>
</dbReference>
<reference evidence="2 3" key="1">
    <citation type="submission" date="2017-02" db="EMBL/GenBank/DDBJ databases">
        <title>The new phylogeny of genus Mycobacterium.</title>
        <authorList>
            <person name="Tortoli E."/>
            <person name="Trovato A."/>
            <person name="Cirillo D.M."/>
        </authorList>
    </citation>
    <scope>NUCLEOTIDE SEQUENCE [LARGE SCALE GENOMIC DNA]</scope>
    <source>
        <strain evidence="2 3">DSM 45439</strain>
    </source>
</reference>
<protein>
    <submittedName>
        <fullName evidence="1">Uncharacterized protein</fullName>
    </submittedName>
</protein>
<proteinExistence type="predicted"/>
<sequence length="83" mass="9362">MADTVIEIDPSELSPMQREVNRGLMVAFINAGLLHRAHLDVRRSIVLYDESATFAYATDELPSDNQLKALYESSGVRYWSRGC</sequence>
<name>A0AAW5S1E8_MYCBC</name>
<dbReference type="Proteomes" id="UP000192293">
    <property type="component" value="Unassembled WGS sequence"/>
</dbReference>
<keyword evidence="3" id="KW-1185">Reference proteome</keyword>